<dbReference type="Proteomes" id="UP000750711">
    <property type="component" value="Unassembled WGS sequence"/>
</dbReference>
<proteinExistence type="inferred from homology"/>
<name>A0A9P8LAQ9_9PEZI</name>
<evidence type="ECO:0000256" key="6">
    <source>
        <dbReference type="ARBA" id="ARBA00047927"/>
    </source>
</evidence>
<feature type="domain" description="Tyrosine-protein phosphatase" evidence="8">
    <location>
        <begin position="61"/>
        <end position="210"/>
    </location>
</feature>
<evidence type="ECO:0000313" key="9">
    <source>
        <dbReference type="EMBL" id="KAH0558710.1"/>
    </source>
</evidence>
<dbReference type="InterPro" id="IPR004861">
    <property type="entry name" value="Siw14-like"/>
</dbReference>
<dbReference type="InterPro" id="IPR029021">
    <property type="entry name" value="Prot-tyrosine_phosphatase-like"/>
</dbReference>
<dbReference type="AlphaFoldDB" id="A0A9P8LAQ9"/>
<evidence type="ECO:0000256" key="7">
    <source>
        <dbReference type="ARBA" id="ARBA00048424"/>
    </source>
</evidence>
<dbReference type="InterPro" id="IPR016130">
    <property type="entry name" value="Tyr_Pase_AS"/>
</dbReference>
<dbReference type="GO" id="GO:0052840">
    <property type="term" value="F:inositol diphosphate tetrakisphosphate diphosphatase activity"/>
    <property type="evidence" value="ECO:0007669"/>
    <property type="project" value="TreeGrafter"/>
</dbReference>
<comment type="catalytic activity">
    <reaction evidence="4">
        <text>5-diphospho-1D-myo-inositol 1,2,3,4,6-pentakisphosphate + H2O = 1D-myo-inositol hexakisphosphate + phosphate + H(+)</text>
        <dbReference type="Rhea" id="RHEA:22384"/>
        <dbReference type="ChEBI" id="CHEBI:15377"/>
        <dbReference type="ChEBI" id="CHEBI:15378"/>
        <dbReference type="ChEBI" id="CHEBI:43474"/>
        <dbReference type="ChEBI" id="CHEBI:58130"/>
        <dbReference type="ChEBI" id="CHEBI:58628"/>
        <dbReference type="EC" id="3.6.1.52"/>
    </reaction>
    <physiologicalReaction direction="left-to-right" evidence="4">
        <dbReference type="Rhea" id="RHEA:22385"/>
    </physiologicalReaction>
</comment>
<sequence length="253" mass="28874">MKMLQFLPRKLAKNQRWELSSVLFLFSGSELDVFFHGTAVSTISGFKEWDLDSGELVPPPNFSLVWQGVYRSSFPREDHFKHLKSLRLKSILTLVPEMYPEANIVFMKENGIKHHQVSMPGNKEPFVKIPPQAIKTALGVILDRRNHPVLIHCNKGKHRTGCVVGCLRKLQMWALSSIFQEYRDHAEPKARLLDEQFIDLFDERSLLKLARQENWVPRSVGAGHAATGNRDADRESAAMGIKDVDGRMSQLRS</sequence>
<evidence type="ECO:0000256" key="5">
    <source>
        <dbReference type="ARBA" id="ARBA00047562"/>
    </source>
</evidence>
<dbReference type="GO" id="GO:0016791">
    <property type="term" value="F:phosphatase activity"/>
    <property type="evidence" value="ECO:0007669"/>
    <property type="project" value="InterPro"/>
</dbReference>
<dbReference type="EMBL" id="JAGHQM010000763">
    <property type="protein sequence ID" value="KAH0558710.1"/>
    <property type="molecule type" value="Genomic_DNA"/>
</dbReference>
<evidence type="ECO:0000259" key="8">
    <source>
        <dbReference type="PROSITE" id="PS50054"/>
    </source>
</evidence>
<dbReference type="CDD" id="cd14528">
    <property type="entry name" value="PFA-DSP_Siw14"/>
    <property type="match status" value="1"/>
</dbReference>
<comment type="caution">
    <text evidence="9">The sequence shown here is derived from an EMBL/GenBank/DDBJ whole genome shotgun (WGS) entry which is preliminary data.</text>
</comment>
<dbReference type="FunFam" id="3.90.190.10:FF:000024">
    <property type="entry name" value="probable tyrosine-protein phosphatase At1g05000"/>
    <property type="match status" value="1"/>
</dbReference>
<evidence type="ECO:0000256" key="1">
    <source>
        <dbReference type="ARBA" id="ARBA00012527"/>
    </source>
</evidence>
<dbReference type="InterPro" id="IPR020422">
    <property type="entry name" value="TYR_PHOSPHATASE_DUAL_dom"/>
</dbReference>
<dbReference type="PROSITE" id="PS00383">
    <property type="entry name" value="TYR_PHOSPHATASE_1"/>
    <property type="match status" value="1"/>
</dbReference>
<comment type="similarity">
    <text evidence="3">Belongs to the protein-tyrosine phosphatase family. Atypical dual-specificity phosphatase Siw14-like subfamily.</text>
</comment>
<gene>
    <name evidence="9" type="ORF">GP486_004641</name>
</gene>
<comment type="catalytic activity">
    <reaction evidence="6">
        <text>1,5-bis(diphospho)-1D-myo-inositol 2,3,4,6-tetrakisphosphate + H2O = 1-diphospho-1D-myo-inositol 2,3,4,5,6-pentakisphosphate + phosphate + 2 H(+)</text>
        <dbReference type="Rhea" id="RHEA:79699"/>
        <dbReference type="ChEBI" id="CHEBI:15377"/>
        <dbReference type="ChEBI" id="CHEBI:15378"/>
        <dbReference type="ChEBI" id="CHEBI:43474"/>
        <dbReference type="ChEBI" id="CHEBI:74946"/>
        <dbReference type="ChEBI" id="CHEBI:77983"/>
        <dbReference type="EC" id="3.6.1.52"/>
    </reaction>
    <physiologicalReaction direction="left-to-right" evidence="6">
        <dbReference type="Rhea" id="RHEA:79700"/>
    </physiologicalReaction>
</comment>
<accession>A0A9P8LAQ9</accession>
<dbReference type="PRINTS" id="PR01911">
    <property type="entry name" value="PFDSPHPHTASE"/>
</dbReference>
<evidence type="ECO:0000256" key="3">
    <source>
        <dbReference type="ARBA" id="ARBA00044949"/>
    </source>
</evidence>
<dbReference type="GO" id="GO:0005737">
    <property type="term" value="C:cytoplasm"/>
    <property type="evidence" value="ECO:0007669"/>
    <property type="project" value="TreeGrafter"/>
</dbReference>
<evidence type="ECO:0000313" key="10">
    <source>
        <dbReference type="Proteomes" id="UP000750711"/>
    </source>
</evidence>
<dbReference type="EC" id="3.6.1.52" evidence="1"/>
<dbReference type="Pfam" id="PF03162">
    <property type="entry name" value="Y_phosphatase2"/>
    <property type="match status" value="1"/>
</dbReference>
<protein>
    <recommendedName>
        <fullName evidence="1">diphosphoinositol-polyphosphate diphosphatase</fullName>
        <ecNumber evidence="1">3.6.1.52</ecNumber>
    </recommendedName>
</protein>
<comment type="catalytic activity">
    <reaction evidence="5">
        <text>3,5-bis(diphospho)-1D-myo-inositol 1,2,4,6-tetrakisphosphate + H2O = 3-diphospho-1D-myo-inositol 1,2,4,5,6-pentakisphosphate + phosphate + 2 H(+)</text>
        <dbReference type="Rhea" id="RHEA:56312"/>
        <dbReference type="ChEBI" id="CHEBI:15377"/>
        <dbReference type="ChEBI" id="CHEBI:15378"/>
        <dbReference type="ChEBI" id="CHEBI:43474"/>
        <dbReference type="ChEBI" id="CHEBI:140372"/>
        <dbReference type="ChEBI" id="CHEBI:140374"/>
        <dbReference type="EC" id="3.6.1.52"/>
    </reaction>
    <physiologicalReaction direction="left-to-right" evidence="5">
        <dbReference type="Rhea" id="RHEA:56313"/>
    </physiologicalReaction>
</comment>
<keyword evidence="2" id="KW-0378">Hydrolase</keyword>
<dbReference type="PANTHER" id="PTHR31126:SF48">
    <property type="entry name" value="INOSITOL PHOSPHATASE SIW14"/>
    <property type="match status" value="1"/>
</dbReference>
<dbReference type="PROSITE" id="PS50054">
    <property type="entry name" value="TYR_PHOSPHATASE_DUAL"/>
    <property type="match status" value="1"/>
</dbReference>
<comment type="catalytic activity">
    <reaction evidence="7">
        <text>6-diphospho-1D-myo-inositol pentakisphosphate + H2O = 1D-myo-inositol hexakisphosphate + phosphate + H(+)</text>
        <dbReference type="Rhea" id="RHEA:79703"/>
        <dbReference type="ChEBI" id="CHEBI:15377"/>
        <dbReference type="ChEBI" id="CHEBI:15378"/>
        <dbReference type="ChEBI" id="CHEBI:43474"/>
        <dbReference type="ChEBI" id="CHEBI:58130"/>
        <dbReference type="ChEBI" id="CHEBI:230534"/>
        <dbReference type="EC" id="3.6.1.52"/>
    </reaction>
    <physiologicalReaction direction="left-to-right" evidence="7">
        <dbReference type="Rhea" id="RHEA:79704"/>
    </physiologicalReaction>
</comment>
<dbReference type="SUPFAM" id="SSF52799">
    <property type="entry name" value="(Phosphotyrosine protein) phosphatases II"/>
    <property type="match status" value="1"/>
</dbReference>
<dbReference type="Gene3D" id="3.90.190.10">
    <property type="entry name" value="Protein tyrosine phosphatase superfamily"/>
    <property type="match status" value="1"/>
</dbReference>
<organism evidence="9 10">
    <name type="scientific">Trichoglossum hirsutum</name>
    <dbReference type="NCBI Taxonomy" id="265104"/>
    <lineage>
        <taxon>Eukaryota</taxon>
        <taxon>Fungi</taxon>
        <taxon>Dikarya</taxon>
        <taxon>Ascomycota</taxon>
        <taxon>Pezizomycotina</taxon>
        <taxon>Geoglossomycetes</taxon>
        <taxon>Geoglossales</taxon>
        <taxon>Geoglossaceae</taxon>
        <taxon>Trichoglossum</taxon>
    </lineage>
</organism>
<keyword evidence="10" id="KW-1185">Reference proteome</keyword>
<reference evidence="9" key="1">
    <citation type="submission" date="2021-03" db="EMBL/GenBank/DDBJ databases">
        <title>Comparative genomics and phylogenomic investigation of the class Geoglossomycetes provide insights into ecological specialization and systematics.</title>
        <authorList>
            <person name="Melie T."/>
            <person name="Pirro S."/>
            <person name="Miller A.N."/>
            <person name="Quandt A."/>
        </authorList>
    </citation>
    <scope>NUCLEOTIDE SEQUENCE</scope>
    <source>
        <strain evidence="9">CAQ_001_2017</strain>
    </source>
</reference>
<evidence type="ECO:0000256" key="4">
    <source>
        <dbReference type="ARBA" id="ARBA00047342"/>
    </source>
</evidence>
<dbReference type="InterPro" id="IPR020428">
    <property type="entry name" value="PFA-DSPs"/>
</dbReference>
<evidence type="ECO:0000256" key="2">
    <source>
        <dbReference type="ARBA" id="ARBA00022801"/>
    </source>
</evidence>
<dbReference type="PANTHER" id="PTHR31126">
    <property type="entry name" value="TYROSINE-PROTEIN PHOSPHATASE"/>
    <property type="match status" value="1"/>
</dbReference>